<name>A0A0H1B373_9EURO</name>
<protein>
    <submittedName>
        <fullName evidence="1">Uncharacterized protein</fullName>
    </submittedName>
</protein>
<organism evidence="1 2">
    <name type="scientific">Blastomyces silverae</name>
    <dbReference type="NCBI Taxonomy" id="2060906"/>
    <lineage>
        <taxon>Eukaryota</taxon>
        <taxon>Fungi</taxon>
        <taxon>Dikarya</taxon>
        <taxon>Ascomycota</taxon>
        <taxon>Pezizomycotina</taxon>
        <taxon>Eurotiomycetes</taxon>
        <taxon>Eurotiomycetidae</taxon>
        <taxon>Onygenales</taxon>
        <taxon>Ajellomycetaceae</taxon>
        <taxon>Blastomyces</taxon>
    </lineage>
</organism>
<keyword evidence="2" id="KW-1185">Reference proteome</keyword>
<proteinExistence type="predicted"/>
<dbReference type="Proteomes" id="UP000053573">
    <property type="component" value="Unassembled WGS sequence"/>
</dbReference>
<gene>
    <name evidence="1" type="ORF">EMPG_10773</name>
</gene>
<reference evidence="2" key="1">
    <citation type="journal article" date="2015" name="PLoS Genet.">
        <title>The dynamic genome and transcriptome of the human fungal pathogen Blastomyces and close relative Emmonsia.</title>
        <authorList>
            <person name="Munoz J.F."/>
            <person name="Gauthier G.M."/>
            <person name="Desjardins C.A."/>
            <person name="Gallo J.E."/>
            <person name="Holder J."/>
            <person name="Sullivan T.D."/>
            <person name="Marty A.J."/>
            <person name="Carmen J.C."/>
            <person name="Chen Z."/>
            <person name="Ding L."/>
            <person name="Gujja S."/>
            <person name="Magrini V."/>
            <person name="Misas E."/>
            <person name="Mitreva M."/>
            <person name="Priest M."/>
            <person name="Saif S."/>
            <person name="Whiston E.A."/>
            <person name="Young S."/>
            <person name="Zeng Q."/>
            <person name="Goldman W.E."/>
            <person name="Mardis E.R."/>
            <person name="Taylor J.W."/>
            <person name="McEwen J.G."/>
            <person name="Clay O.K."/>
            <person name="Klein B.S."/>
            <person name="Cuomo C.A."/>
        </authorList>
    </citation>
    <scope>NUCLEOTIDE SEQUENCE [LARGE SCALE GENOMIC DNA]</scope>
    <source>
        <strain evidence="2">UAMH 139</strain>
    </source>
</reference>
<comment type="caution">
    <text evidence="1">The sequence shown here is derived from an EMBL/GenBank/DDBJ whole genome shotgun (WGS) entry which is preliminary data.</text>
</comment>
<dbReference type="AlphaFoldDB" id="A0A0H1B373"/>
<dbReference type="EMBL" id="LDEV01003476">
    <property type="protein sequence ID" value="KLJ05800.1"/>
    <property type="molecule type" value="Genomic_DNA"/>
</dbReference>
<evidence type="ECO:0000313" key="1">
    <source>
        <dbReference type="EMBL" id="KLJ05800.1"/>
    </source>
</evidence>
<sequence length="119" mass="13853">MQKGSKIGILERRSFPRRGSVLGVLADCRSPALPFEIRIFQYPLQNKAMRWEWRDGWEQPHHVNIIRTIPVGAEAFCSVTNSRCLTGTEVRTNGEWPYHWQVSNPPEMVNLSVYFQPWP</sequence>
<evidence type="ECO:0000313" key="2">
    <source>
        <dbReference type="Proteomes" id="UP000053573"/>
    </source>
</evidence>
<accession>A0A0H1B373</accession>
<dbReference type="OrthoDB" id="10582835at2759"/>